<evidence type="ECO:0000256" key="8">
    <source>
        <dbReference type="ARBA" id="ARBA00049417"/>
    </source>
</evidence>
<dbReference type="GO" id="GO:0110154">
    <property type="term" value="P:RNA decapping"/>
    <property type="evidence" value="ECO:0007669"/>
    <property type="project" value="TreeGrafter"/>
</dbReference>
<dbReference type="NCBIfam" id="NF001204">
    <property type="entry name" value="PRK00166.1"/>
    <property type="match status" value="1"/>
</dbReference>
<comment type="function">
    <text evidence="1">Hydrolyzes diadenosine 5',5'''-P1,P4-tetraphosphate to yield ADP.</text>
</comment>
<dbReference type="GO" id="GO:0016791">
    <property type="term" value="F:phosphatase activity"/>
    <property type="evidence" value="ECO:0007669"/>
    <property type="project" value="TreeGrafter"/>
</dbReference>
<evidence type="ECO:0000256" key="3">
    <source>
        <dbReference type="ARBA" id="ARBA00012506"/>
    </source>
</evidence>
<dbReference type="InterPro" id="IPR004617">
    <property type="entry name" value="ApaH"/>
</dbReference>
<evidence type="ECO:0000256" key="6">
    <source>
        <dbReference type="ARBA" id="ARBA00032248"/>
    </source>
</evidence>
<dbReference type="GO" id="GO:0008803">
    <property type="term" value="F:bis(5'-nucleosyl)-tetraphosphatase (symmetrical) activity"/>
    <property type="evidence" value="ECO:0007669"/>
    <property type="project" value="UniProtKB-EC"/>
</dbReference>
<dbReference type="Proteomes" id="UP000320146">
    <property type="component" value="Unassembled WGS sequence"/>
</dbReference>
<feature type="domain" description="Calcineurin-like phosphoesterase" evidence="9">
    <location>
        <begin position="8"/>
        <end position="143"/>
    </location>
</feature>
<dbReference type="InterPro" id="IPR004843">
    <property type="entry name" value="Calcineurin-like_PHP"/>
</dbReference>
<evidence type="ECO:0000313" key="11">
    <source>
        <dbReference type="Proteomes" id="UP000320146"/>
    </source>
</evidence>
<dbReference type="SUPFAM" id="SSF56300">
    <property type="entry name" value="Metallo-dependent phosphatases"/>
    <property type="match status" value="1"/>
</dbReference>
<dbReference type="Gene3D" id="3.60.21.10">
    <property type="match status" value="1"/>
</dbReference>
<keyword evidence="4 10" id="KW-0378">Hydrolase</keyword>
<gene>
    <name evidence="10" type="ORF">EVA99_01650</name>
</gene>
<reference evidence="10 11" key="1">
    <citation type="submission" date="2019-02" db="EMBL/GenBank/DDBJ databases">
        <title>Prokaryotic population dynamics and viral predation in marine succession experiment using metagenomics: the confinement effect.</title>
        <authorList>
            <person name="Haro-Moreno J.M."/>
            <person name="Rodriguez-Valera F."/>
            <person name="Lopez-Perez M."/>
        </authorList>
    </citation>
    <scope>NUCLEOTIDE SEQUENCE [LARGE SCALE GENOMIC DNA]</scope>
    <source>
        <strain evidence="10">MED-G166</strain>
    </source>
</reference>
<proteinExistence type="inferred from homology"/>
<evidence type="ECO:0000256" key="1">
    <source>
        <dbReference type="ARBA" id="ARBA00003413"/>
    </source>
</evidence>
<dbReference type="Pfam" id="PF00149">
    <property type="entry name" value="Metallophos"/>
    <property type="match status" value="1"/>
</dbReference>
<comment type="caution">
    <text evidence="10">The sequence shown here is derived from an EMBL/GenBank/DDBJ whole genome shotgun (WGS) entry which is preliminary data.</text>
</comment>
<dbReference type="AlphaFoldDB" id="A0A520MT51"/>
<accession>A0A520MT51</accession>
<comment type="catalytic activity">
    <reaction evidence="8">
        <text>P(1),P(4)-bis(5'-adenosyl) tetraphosphate + H2O = 2 ADP + 2 H(+)</text>
        <dbReference type="Rhea" id="RHEA:24252"/>
        <dbReference type="ChEBI" id="CHEBI:15377"/>
        <dbReference type="ChEBI" id="CHEBI:15378"/>
        <dbReference type="ChEBI" id="CHEBI:58141"/>
        <dbReference type="ChEBI" id="CHEBI:456216"/>
        <dbReference type="EC" id="3.6.1.41"/>
    </reaction>
</comment>
<dbReference type="EC" id="3.6.1.41" evidence="3"/>
<evidence type="ECO:0000256" key="5">
    <source>
        <dbReference type="ARBA" id="ARBA00031248"/>
    </source>
</evidence>
<dbReference type="EMBL" id="SHBL01000008">
    <property type="protein sequence ID" value="RZO24389.1"/>
    <property type="molecule type" value="Genomic_DNA"/>
</dbReference>
<dbReference type="PANTHER" id="PTHR42850:SF11">
    <property type="entry name" value="BIS(5'-NUCLEOSYL)-TETRAPHOSPHATASE [SYMMETRICAL]"/>
    <property type="match status" value="1"/>
</dbReference>
<dbReference type="InterPro" id="IPR029052">
    <property type="entry name" value="Metallo-depent_PP-like"/>
</dbReference>
<evidence type="ECO:0000259" key="9">
    <source>
        <dbReference type="Pfam" id="PF00149"/>
    </source>
</evidence>
<dbReference type="PANTHER" id="PTHR42850">
    <property type="entry name" value="METALLOPHOSPHOESTERASE"/>
    <property type="match status" value="1"/>
</dbReference>
<evidence type="ECO:0000313" key="10">
    <source>
        <dbReference type="EMBL" id="RZO24389.1"/>
    </source>
</evidence>
<dbReference type="GO" id="GO:0005737">
    <property type="term" value="C:cytoplasm"/>
    <property type="evidence" value="ECO:0007669"/>
    <property type="project" value="TreeGrafter"/>
</dbReference>
<dbReference type="InterPro" id="IPR050126">
    <property type="entry name" value="Ap4A_hydrolase"/>
</dbReference>
<evidence type="ECO:0000256" key="4">
    <source>
        <dbReference type="ARBA" id="ARBA00022801"/>
    </source>
</evidence>
<comment type="similarity">
    <text evidence="2">Belongs to the Ap4A hydrolase family.</text>
</comment>
<name>A0A520MT51_9GAMM</name>
<sequence length="271" mass="30876">MKAKSKFIIGDIQGCYKEFRSLIKLIDPNKENKFYCVGDLVNRGPESEKVLDYVLENNIKSVLGNHDLHLLAILIGAKQHNNKKDTMTKIINKNKAVEIIDYFSQFPFSKVLSNNNKKSLVVHAGLLPSWSLSDTLSANEELTESLKSDPEEFFMTMYSDRSKAISKSTNKKNRRRYLINVFTRMRFLSNSNRLDLQTKLKKSGSKKFQPWFSYEHKVLNDVENVIFGHWAALNGVTNHNNIKGIDLGCVWGGSLAAINIEDKSIITVDSR</sequence>
<protein>
    <recommendedName>
        <fullName evidence="3">bis(5'-nucleosyl)-tetraphosphatase (symmetrical)</fullName>
        <ecNumber evidence="3">3.6.1.41</ecNumber>
    </recommendedName>
    <alternativeName>
        <fullName evidence="6">Ap4A hydrolase</fullName>
    </alternativeName>
    <alternativeName>
        <fullName evidence="5">Diadenosine 5',5'''-P1,P4-tetraphosphate pyrophosphohydrolase</fullName>
    </alternativeName>
    <alternativeName>
        <fullName evidence="7">Diadenosine tetraphosphatase</fullName>
    </alternativeName>
</protein>
<evidence type="ECO:0000256" key="2">
    <source>
        <dbReference type="ARBA" id="ARBA00005419"/>
    </source>
</evidence>
<organism evidence="10 11">
    <name type="scientific">SAR86 cluster bacterium</name>
    <dbReference type="NCBI Taxonomy" id="2030880"/>
    <lineage>
        <taxon>Bacteria</taxon>
        <taxon>Pseudomonadati</taxon>
        <taxon>Pseudomonadota</taxon>
        <taxon>Gammaproteobacteria</taxon>
        <taxon>SAR86 cluster</taxon>
    </lineage>
</organism>
<evidence type="ECO:0000256" key="7">
    <source>
        <dbReference type="ARBA" id="ARBA00033210"/>
    </source>
</evidence>
<dbReference type="PIRSF" id="PIRSF000903">
    <property type="entry name" value="B5n-ttraPtase_sm"/>
    <property type="match status" value="1"/>
</dbReference>